<dbReference type="InterPro" id="IPR015943">
    <property type="entry name" value="WD40/YVTN_repeat-like_dom_sf"/>
</dbReference>
<keyword evidence="2" id="KW-0472">Membrane</keyword>
<evidence type="ECO:0000313" key="4">
    <source>
        <dbReference type="Proteomes" id="UP000574390"/>
    </source>
</evidence>
<dbReference type="InterPro" id="IPR036322">
    <property type="entry name" value="WD40_repeat_dom_sf"/>
</dbReference>
<evidence type="ECO:0000256" key="1">
    <source>
        <dbReference type="SAM" id="MobiDB-lite"/>
    </source>
</evidence>
<feature type="transmembrane region" description="Helical" evidence="2">
    <location>
        <begin position="169"/>
        <end position="187"/>
    </location>
</feature>
<feature type="compositionally biased region" description="Polar residues" evidence="1">
    <location>
        <begin position="1"/>
        <end position="25"/>
    </location>
</feature>
<feature type="region of interest" description="Disordered" evidence="1">
    <location>
        <begin position="1"/>
        <end position="34"/>
    </location>
</feature>
<dbReference type="AlphaFoldDB" id="A0A7J6TP07"/>
<sequence>MAASRSSTTRVHTLNGVSSCSSNTAEPAGFRQRQDHQVEHCDSIFDDDSSVVHPRAGCLPLDNCAASVPPMTSRRRNVAMEENQLQDYPPTMFANPSVADVEEGRVSIAPRDASSLTDGASCDGEQRDLPYPRLQSQATGVSAILVPTETPCSEDSQRVRYTMRHFHRILWMLVIATFIATLVHIILEAVNDSEPDVAKLQTIPISFPPFFESVASVFVGADTLYVLSTYRLLQIEWDGATSEPIIKKVDQLRNETATLFVNDDQLHLVQKGNRQIRRSSNSSIVSEAPISGTTSLALIGDRAFLALDASSQVRVYEFSSDQGAMRFGQLMYTIGHPCTVIGLADASISIDSPRLIVLLDCETLVLWDISSGARVKQWKLDTRYKFTSVAFSRANGAIIITGTEESTQKVFQLSV</sequence>
<dbReference type="SUPFAM" id="SSF50978">
    <property type="entry name" value="WD40 repeat-like"/>
    <property type="match status" value="1"/>
</dbReference>
<reference evidence="3 4" key="1">
    <citation type="submission" date="2020-04" db="EMBL/GenBank/DDBJ databases">
        <title>Perkinsus olseni comparative genomics.</title>
        <authorList>
            <person name="Bogema D.R."/>
        </authorList>
    </citation>
    <scope>NUCLEOTIDE SEQUENCE [LARGE SCALE GENOMIC DNA]</scope>
    <source>
        <strain evidence="3">ATCC PRA-205</strain>
    </source>
</reference>
<proteinExistence type="predicted"/>
<accession>A0A7J6TP07</accession>
<protein>
    <submittedName>
        <fullName evidence="3">Uncharacterized protein</fullName>
    </submittedName>
</protein>
<gene>
    <name evidence="3" type="ORF">FOZ62_024233</name>
</gene>
<feature type="transmembrane region" description="Helical" evidence="2">
    <location>
        <begin position="207"/>
        <end position="227"/>
    </location>
</feature>
<dbReference type="Proteomes" id="UP000574390">
    <property type="component" value="Unassembled WGS sequence"/>
</dbReference>
<comment type="caution">
    <text evidence="3">The sequence shown here is derived from an EMBL/GenBank/DDBJ whole genome shotgun (WGS) entry which is preliminary data.</text>
</comment>
<dbReference type="EMBL" id="JABANM010006359">
    <property type="protein sequence ID" value="KAF4746050.1"/>
    <property type="molecule type" value="Genomic_DNA"/>
</dbReference>
<evidence type="ECO:0000313" key="3">
    <source>
        <dbReference type="EMBL" id="KAF4746050.1"/>
    </source>
</evidence>
<organism evidence="3 4">
    <name type="scientific">Perkinsus olseni</name>
    <name type="common">Perkinsus atlanticus</name>
    <dbReference type="NCBI Taxonomy" id="32597"/>
    <lineage>
        <taxon>Eukaryota</taxon>
        <taxon>Sar</taxon>
        <taxon>Alveolata</taxon>
        <taxon>Perkinsozoa</taxon>
        <taxon>Perkinsea</taxon>
        <taxon>Perkinsida</taxon>
        <taxon>Perkinsidae</taxon>
        <taxon>Perkinsus</taxon>
    </lineage>
</organism>
<dbReference type="Gene3D" id="2.130.10.10">
    <property type="entry name" value="YVTN repeat-like/Quinoprotein amine dehydrogenase"/>
    <property type="match status" value="1"/>
</dbReference>
<keyword evidence="2" id="KW-1133">Transmembrane helix</keyword>
<evidence type="ECO:0000256" key="2">
    <source>
        <dbReference type="SAM" id="Phobius"/>
    </source>
</evidence>
<name>A0A7J6TP07_PEROL</name>
<keyword evidence="2" id="KW-0812">Transmembrane</keyword>